<evidence type="ECO:0000313" key="7">
    <source>
        <dbReference type="Proteomes" id="UP001222770"/>
    </source>
</evidence>
<dbReference type="Pfam" id="PF07676">
    <property type="entry name" value="PD40"/>
    <property type="match status" value="2"/>
</dbReference>
<accession>A0ABT6CL37</accession>
<reference evidence="6 7" key="1">
    <citation type="submission" date="2023-03" db="EMBL/GenBank/DDBJ databases">
        <title>Novosphingobium cyanobacteriorum sp. nov., isolated from a eutrophic reservoir during the Microcystis bloom period.</title>
        <authorList>
            <person name="Kang M."/>
            <person name="Le V."/>
            <person name="Ko S.-R."/>
            <person name="Lee S.-A."/>
            <person name="Ahn C.-Y."/>
        </authorList>
    </citation>
    <scope>NUCLEOTIDE SEQUENCE [LARGE SCALE GENOMIC DNA]</scope>
    <source>
        <strain evidence="6 7">HBC54</strain>
    </source>
</reference>
<keyword evidence="7" id="KW-1185">Reference proteome</keyword>
<dbReference type="PANTHER" id="PTHR42776:SF13">
    <property type="entry name" value="DIPEPTIDYL-PEPTIDASE 5"/>
    <property type="match status" value="1"/>
</dbReference>
<evidence type="ECO:0000313" key="6">
    <source>
        <dbReference type="EMBL" id="MDF8333062.1"/>
    </source>
</evidence>
<dbReference type="Proteomes" id="UP001222770">
    <property type="component" value="Unassembled WGS sequence"/>
</dbReference>
<dbReference type="Gene3D" id="3.40.50.1820">
    <property type="entry name" value="alpha/beta hydrolase"/>
    <property type="match status" value="1"/>
</dbReference>
<dbReference type="InterPro" id="IPR001375">
    <property type="entry name" value="Peptidase_S9_cat"/>
</dbReference>
<feature type="chain" id="PRO_5045289327" evidence="4">
    <location>
        <begin position="27"/>
        <end position="716"/>
    </location>
</feature>
<dbReference type="Gene3D" id="2.120.10.30">
    <property type="entry name" value="TolB, C-terminal domain"/>
    <property type="match status" value="2"/>
</dbReference>
<feature type="domain" description="Peptidase S9 prolyl oligopeptidase catalytic" evidence="5">
    <location>
        <begin position="501"/>
        <end position="711"/>
    </location>
</feature>
<dbReference type="SUPFAM" id="SSF82171">
    <property type="entry name" value="DPP6 N-terminal domain-like"/>
    <property type="match status" value="1"/>
</dbReference>
<proteinExistence type="predicted"/>
<dbReference type="SUPFAM" id="SSF53474">
    <property type="entry name" value="alpha/beta-Hydrolases"/>
    <property type="match status" value="1"/>
</dbReference>
<protein>
    <submittedName>
        <fullName evidence="6">S9 family peptidase</fullName>
    </submittedName>
</protein>
<dbReference type="InterPro" id="IPR029058">
    <property type="entry name" value="AB_hydrolase_fold"/>
</dbReference>
<gene>
    <name evidence="6" type="ORF">POM99_07610</name>
</gene>
<keyword evidence="3" id="KW-0720">Serine protease</keyword>
<sequence length="716" mass="77536">MTSLSRAIASLPLTALALLAAPALHAQAPASPMTAQDLVTLDRLGGTAVSPDGSWVVFARTVTDPQSYKRTTSLWIKSVAKPAQPPVRLPLPDGASEPAFDRNGRLYYLAEGKPDAASDAVGQVWSVALDAAGVVSGTPVQVSAFKAEVSGFKLSPDGRRIAVWGDLARDCATFGGCAEGNAALTGPGSGRLYRDGAGFVRHWDQWETPGNYSRIFTFALTTQGAVDPATGKPADGPAGAGALVGDAPTKPFGDGAEVAWSADSSALVFAARRADRDEPRSTNVDLWWSALDGSAPTNLTELNKATDTMPAFSPDGRWLAWAAMTRPGYESDKLDVWLLDLTTKEWRPLTGDWDRSPTSLQWTPDGKALIATAEDVLDTPAFRIDPASGKVTRLSLAGTREGNIGHVTPLKDGRLLFARDTIDTPAELYIGKAGKTPVRLTDLNTTRLAAKGQVSTRRFNFKGANGDTVWGQIVKPAGFTGKLPEVLLVHGGPQGSFNDSWSFRWNPRTIASQGYAAVTIDFHGSTGYGQAFVDAINQDWGGKPLEDLQKGLAAAEALDTQIDGANACAMGASYGGYMMNWIEGAWPDRFKCIVQHDGVFDARAMAYETEELWFDEWEHGGKTYFEAPEAYEKWNPVNLVTKWQTPMLVITSEKDFRIPYTQGLAAFTALQTRKVPSELLVFPDENHWVLKPKNSLQWHRTVFSWLGRWLRGDGRD</sequence>
<evidence type="ECO:0000259" key="5">
    <source>
        <dbReference type="Pfam" id="PF00326"/>
    </source>
</evidence>
<keyword evidence="2" id="KW-0378">Hydrolase</keyword>
<evidence type="ECO:0000256" key="3">
    <source>
        <dbReference type="ARBA" id="ARBA00022825"/>
    </source>
</evidence>
<evidence type="ECO:0000256" key="1">
    <source>
        <dbReference type="ARBA" id="ARBA00022729"/>
    </source>
</evidence>
<evidence type="ECO:0000256" key="4">
    <source>
        <dbReference type="SAM" id="SignalP"/>
    </source>
</evidence>
<keyword evidence="1 4" id="KW-0732">Signal</keyword>
<name>A0ABT6CL37_9SPHN</name>
<comment type="caution">
    <text evidence="6">The sequence shown here is derived from an EMBL/GenBank/DDBJ whole genome shotgun (WGS) entry which is preliminary data.</text>
</comment>
<keyword evidence="3" id="KW-0645">Protease</keyword>
<dbReference type="RefSeq" id="WP_277276361.1">
    <property type="nucleotide sequence ID" value="NZ_JAROCY010000005.1"/>
</dbReference>
<dbReference type="PANTHER" id="PTHR42776">
    <property type="entry name" value="SERINE PEPTIDASE S9 FAMILY MEMBER"/>
    <property type="match status" value="1"/>
</dbReference>
<feature type="signal peptide" evidence="4">
    <location>
        <begin position="1"/>
        <end position="26"/>
    </location>
</feature>
<dbReference type="Pfam" id="PF00326">
    <property type="entry name" value="Peptidase_S9"/>
    <property type="match status" value="1"/>
</dbReference>
<dbReference type="EMBL" id="JAROCY010000005">
    <property type="protein sequence ID" value="MDF8333062.1"/>
    <property type="molecule type" value="Genomic_DNA"/>
</dbReference>
<dbReference type="InterPro" id="IPR011659">
    <property type="entry name" value="WD40"/>
</dbReference>
<organism evidence="6 7">
    <name type="scientific">Novosphingobium cyanobacteriorum</name>
    <dbReference type="NCBI Taxonomy" id="3024215"/>
    <lineage>
        <taxon>Bacteria</taxon>
        <taxon>Pseudomonadati</taxon>
        <taxon>Pseudomonadota</taxon>
        <taxon>Alphaproteobacteria</taxon>
        <taxon>Sphingomonadales</taxon>
        <taxon>Sphingomonadaceae</taxon>
        <taxon>Novosphingobium</taxon>
    </lineage>
</organism>
<dbReference type="InterPro" id="IPR011042">
    <property type="entry name" value="6-blade_b-propeller_TolB-like"/>
</dbReference>
<evidence type="ECO:0000256" key="2">
    <source>
        <dbReference type="ARBA" id="ARBA00022801"/>
    </source>
</evidence>